<proteinExistence type="predicted"/>
<dbReference type="PROSITE" id="PS50016">
    <property type="entry name" value="ZF_PHD_2"/>
    <property type="match status" value="1"/>
</dbReference>
<feature type="compositionally biased region" description="Polar residues" evidence="6">
    <location>
        <begin position="68"/>
        <end position="78"/>
    </location>
</feature>
<comment type="caution">
    <text evidence="8">The sequence shown here is derived from an EMBL/GenBank/DDBJ whole genome shotgun (WGS) entry which is preliminary data.</text>
</comment>
<dbReference type="InterPro" id="IPR019787">
    <property type="entry name" value="Znf_PHD-finger"/>
</dbReference>
<dbReference type="GO" id="GO:0006325">
    <property type="term" value="P:chromatin organization"/>
    <property type="evidence" value="ECO:0007669"/>
    <property type="project" value="UniProtKB-KW"/>
</dbReference>
<keyword evidence="3" id="KW-0862">Zinc</keyword>
<feature type="region of interest" description="Disordered" evidence="6">
    <location>
        <begin position="20"/>
        <end position="78"/>
    </location>
</feature>
<keyword evidence="4" id="KW-0156">Chromatin regulator</keyword>
<dbReference type="AlphaFoldDB" id="A0A1J4K3T7"/>
<dbReference type="GeneID" id="94827710"/>
<dbReference type="SUPFAM" id="SSF82199">
    <property type="entry name" value="SET domain"/>
    <property type="match status" value="1"/>
</dbReference>
<dbReference type="PROSITE" id="PS01359">
    <property type="entry name" value="ZF_PHD_1"/>
    <property type="match status" value="1"/>
</dbReference>
<dbReference type="InterPro" id="IPR001965">
    <property type="entry name" value="Znf_PHD"/>
</dbReference>
<accession>A0A1J4K3T7</accession>
<dbReference type="Gene3D" id="2.170.270.10">
    <property type="entry name" value="SET domain"/>
    <property type="match status" value="1"/>
</dbReference>
<dbReference type="SMART" id="SM00249">
    <property type="entry name" value="PHD"/>
    <property type="match status" value="2"/>
</dbReference>
<dbReference type="PANTHER" id="PTHR23353">
    <property type="entry name" value="RAB-GAP/TBC-RELATED"/>
    <property type="match status" value="1"/>
</dbReference>
<dbReference type="VEuPathDB" id="TrichDB:TRFO_06293"/>
<dbReference type="InterPro" id="IPR046341">
    <property type="entry name" value="SET_dom_sf"/>
</dbReference>
<evidence type="ECO:0000256" key="2">
    <source>
        <dbReference type="ARBA" id="ARBA00022771"/>
    </source>
</evidence>
<evidence type="ECO:0000256" key="1">
    <source>
        <dbReference type="ARBA" id="ARBA00022723"/>
    </source>
</evidence>
<evidence type="ECO:0000313" key="8">
    <source>
        <dbReference type="EMBL" id="OHT04412.1"/>
    </source>
</evidence>
<dbReference type="OrthoDB" id="79252at2759"/>
<dbReference type="InterPro" id="IPR053019">
    <property type="entry name" value="GATA_zinc_finger"/>
</dbReference>
<keyword evidence="2 5" id="KW-0863">Zinc-finger</keyword>
<evidence type="ECO:0000256" key="6">
    <source>
        <dbReference type="SAM" id="MobiDB-lite"/>
    </source>
</evidence>
<dbReference type="InterPro" id="IPR013083">
    <property type="entry name" value="Znf_RING/FYVE/PHD"/>
</dbReference>
<evidence type="ECO:0000313" key="9">
    <source>
        <dbReference type="Proteomes" id="UP000179807"/>
    </source>
</evidence>
<dbReference type="Pfam" id="PF20826">
    <property type="entry name" value="PHD_5"/>
    <property type="match status" value="1"/>
</dbReference>
<sequence>MTFYQESKLAGIQNSANQQDVALSAASSFPSDQTLSQKSKSITPSQFSSSIRSDPLPELLSHSPEIGNRSSMNSVEQNNSKITPFIDNRVLMGQNSTQNSKSYNQQQSVTNNALMRYPNTVFTQQQAMNQNIAIQKQRVTFNNNNTNFFLYQNSFNQPNHLQNQPNNIFFINNANNNNNYWLSHMTRSVSVASMHQKVPIPQKIPQNNTLNSNNNFLNTNTNFLNTPTSNSHHCNNHNQNYLSHRAQLGVTEAPRPQTPNLDFQVPEPEYFEDDESGMYGLRCICGQNHHYGLLIQCDKCQFWLHAICVCVARESRDDPFFCPFCKHRPIRCKCGNNKKYEIPIVQCAQCRFWVHKQCENLRFGKIPTTFICSQCGGYEFTLPLVRPVFQTQNKVSFVDCDRYEVIQSIPEGHFRNFVIADLNRTEIHLHETVGRYFHAFAVPIFQKTHEFWKIFIDTLSVLLNCEKADILTTLDSYACTFLYSNISNNSHNNTLNNNLKTNKVCGKPVKFSMSESIVQFVEQMQLPSLNENEKPKKLYKIPTGHICIAEACEEDSFICELPGFLLHTDELNADDGISLNCIRLYNSDLVIDMDGSSFQYAPFIQRSFHFNCFAKLYKSENGPRVGLFATRMKGPLQDLRRGTPVTSDCQLFLPLDGEIPYNIPKVEWKLPKAKVKTTHKGNTRSKSFFLRTENGNNTKSNQESNVNLSLLSAFCEDVVPPIPITLINEREASSRSHSNSLARSRRTIFFRNIED</sequence>
<dbReference type="Gene3D" id="3.30.40.10">
    <property type="entry name" value="Zinc/RING finger domain, C3HC4 (zinc finger)"/>
    <property type="match status" value="2"/>
</dbReference>
<feature type="domain" description="PHD-type" evidence="7">
    <location>
        <begin position="280"/>
        <end position="328"/>
    </location>
</feature>
<evidence type="ECO:0000256" key="4">
    <source>
        <dbReference type="ARBA" id="ARBA00022853"/>
    </source>
</evidence>
<evidence type="ECO:0000259" key="7">
    <source>
        <dbReference type="PROSITE" id="PS50016"/>
    </source>
</evidence>
<keyword evidence="1" id="KW-0479">Metal-binding</keyword>
<evidence type="ECO:0000256" key="3">
    <source>
        <dbReference type="ARBA" id="ARBA00022833"/>
    </source>
</evidence>
<feature type="compositionally biased region" description="Polar residues" evidence="6">
    <location>
        <begin position="20"/>
        <end position="52"/>
    </location>
</feature>
<dbReference type="SUPFAM" id="SSF57903">
    <property type="entry name" value="FYVE/PHD zinc finger"/>
    <property type="match status" value="2"/>
</dbReference>
<dbReference type="InterPro" id="IPR019786">
    <property type="entry name" value="Zinc_finger_PHD-type_CS"/>
</dbReference>
<dbReference type="RefSeq" id="XP_068357548.1">
    <property type="nucleotide sequence ID" value="XM_068493006.1"/>
</dbReference>
<name>A0A1J4K3T7_9EUKA</name>
<dbReference type="InterPro" id="IPR011011">
    <property type="entry name" value="Znf_FYVE_PHD"/>
</dbReference>
<reference evidence="8" key="1">
    <citation type="submission" date="2016-10" db="EMBL/GenBank/DDBJ databases">
        <authorList>
            <person name="Benchimol M."/>
            <person name="Almeida L.G."/>
            <person name="Vasconcelos A.T."/>
            <person name="Perreira-Neves A."/>
            <person name="Rosa I.A."/>
            <person name="Tasca T."/>
            <person name="Bogo M.R."/>
            <person name="de Souza W."/>
        </authorList>
    </citation>
    <scope>NUCLEOTIDE SEQUENCE [LARGE SCALE GENOMIC DNA]</scope>
    <source>
        <strain evidence="8">K</strain>
    </source>
</reference>
<gene>
    <name evidence="8" type="ORF">TRFO_06293</name>
</gene>
<dbReference type="EMBL" id="MLAK01000793">
    <property type="protein sequence ID" value="OHT04412.1"/>
    <property type="molecule type" value="Genomic_DNA"/>
</dbReference>
<organism evidence="8 9">
    <name type="scientific">Tritrichomonas foetus</name>
    <dbReference type="NCBI Taxonomy" id="1144522"/>
    <lineage>
        <taxon>Eukaryota</taxon>
        <taxon>Metamonada</taxon>
        <taxon>Parabasalia</taxon>
        <taxon>Tritrichomonadida</taxon>
        <taxon>Tritrichomonadidae</taxon>
        <taxon>Tritrichomonas</taxon>
    </lineage>
</organism>
<keyword evidence="9" id="KW-1185">Reference proteome</keyword>
<dbReference type="GO" id="GO:0008270">
    <property type="term" value="F:zinc ion binding"/>
    <property type="evidence" value="ECO:0007669"/>
    <property type="project" value="UniProtKB-KW"/>
</dbReference>
<protein>
    <recommendedName>
        <fullName evidence="7">PHD-type domain-containing protein</fullName>
    </recommendedName>
</protein>
<dbReference type="Proteomes" id="UP000179807">
    <property type="component" value="Unassembled WGS sequence"/>
</dbReference>
<evidence type="ECO:0000256" key="5">
    <source>
        <dbReference type="PROSITE-ProRule" id="PRU00146"/>
    </source>
</evidence>